<dbReference type="AlphaFoldDB" id="A0A183B9N5"/>
<dbReference type="PANTHER" id="PTHR21013">
    <property type="entry name" value="ATP SYNTHASE MITOCHONDRIAL F1 COMPLEX ASSEMBLY FACTOR 2/ATP12 PROTEIN, MITOCHONDRIAL PRECURSOR"/>
    <property type="match status" value="1"/>
</dbReference>
<dbReference type="InterPro" id="IPR023335">
    <property type="entry name" value="ATP12_ortho_dom_sf"/>
</dbReference>
<dbReference type="SUPFAM" id="SSF160909">
    <property type="entry name" value="ATP12-like"/>
    <property type="match status" value="1"/>
</dbReference>
<protein>
    <submittedName>
        <fullName evidence="2">Secreted protein</fullName>
    </submittedName>
</protein>
<evidence type="ECO:0000313" key="2">
    <source>
        <dbReference type="WBParaSite" id="ECPE_0001596001-mRNA-1"/>
    </source>
</evidence>
<dbReference type="GO" id="GO:0005739">
    <property type="term" value="C:mitochondrion"/>
    <property type="evidence" value="ECO:0007669"/>
    <property type="project" value="TreeGrafter"/>
</dbReference>
<dbReference type="Gene3D" id="1.10.3580.10">
    <property type="entry name" value="ATP12 ATPase"/>
    <property type="match status" value="1"/>
</dbReference>
<dbReference type="PANTHER" id="PTHR21013:SF10">
    <property type="entry name" value="ATP SYNTHASE MITOCHONDRIAL F1 COMPLEX ASSEMBLY FACTOR 2"/>
    <property type="match status" value="1"/>
</dbReference>
<reference evidence="2" key="1">
    <citation type="submission" date="2016-06" db="UniProtKB">
        <authorList>
            <consortium name="WormBaseParasite"/>
        </authorList>
    </citation>
    <scope>IDENTIFICATION</scope>
</reference>
<feature type="signal peptide" evidence="1">
    <location>
        <begin position="1"/>
        <end position="20"/>
    </location>
</feature>
<proteinExistence type="predicted"/>
<accession>A0A183B9N5</accession>
<sequence>LKSVFLTLAMVDGFCSSVRAVELSQLELMFQVKRWGEVPSHHDVQTVELNARVSAGLFFILISHQQRRVRTKLGLDHLRDMAGHKTN</sequence>
<evidence type="ECO:0000256" key="1">
    <source>
        <dbReference type="SAM" id="SignalP"/>
    </source>
</evidence>
<keyword evidence="1" id="KW-0732">Signal</keyword>
<dbReference type="WBParaSite" id="ECPE_0001596001-mRNA-1">
    <property type="protein sequence ID" value="ECPE_0001596001-mRNA-1"/>
    <property type="gene ID" value="ECPE_0001596001"/>
</dbReference>
<feature type="chain" id="PRO_5008146113" evidence="1">
    <location>
        <begin position="21"/>
        <end position="87"/>
    </location>
</feature>
<dbReference type="InterPro" id="IPR011419">
    <property type="entry name" value="ATP12_ATP_synth-F1-assembly"/>
</dbReference>
<name>A0A183B9N5_9TREM</name>
<dbReference type="GO" id="GO:0033615">
    <property type="term" value="P:mitochondrial proton-transporting ATP synthase complex assembly"/>
    <property type="evidence" value="ECO:0007669"/>
    <property type="project" value="TreeGrafter"/>
</dbReference>
<organism evidence="2">
    <name type="scientific">Echinostoma caproni</name>
    <dbReference type="NCBI Taxonomy" id="27848"/>
    <lineage>
        <taxon>Eukaryota</taxon>
        <taxon>Metazoa</taxon>
        <taxon>Spiralia</taxon>
        <taxon>Lophotrochozoa</taxon>
        <taxon>Platyhelminthes</taxon>
        <taxon>Trematoda</taxon>
        <taxon>Digenea</taxon>
        <taxon>Plagiorchiida</taxon>
        <taxon>Echinostomata</taxon>
        <taxon>Echinostomatoidea</taxon>
        <taxon>Echinostomatidae</taxon>
        <taxon>Echinostoma</taxon>
    </lineage>
</organism>